<dbReference type="GO" id="GO:0003700">
    <property type="term" value="F:DNA-binding transcription factor activity"/>
    <property type="evidence" value="ECO:0007669"/>
    <property type="project" value="InterPro"/>
</dbReference>
<dbReference type="Pfam" id="PF08220">
    <property type="entry name" value="HTH_DeoR"/>
    <property type="match status" value="1"/>
</dbReference>
<dbReference type="PANTHER" id="PTHR30363:SF58">
    <property type="entry name" value="REGULATORY PROTEIN, DEOR FAMILY"/>
    <property type="match status" value="1"/>
</dbReference>
<dbReference type="InterPro" id="IPR036388">
    <property type="entry name" value="WH-like_DNA-bd_sf"/>
</dbReference>
<reference evidence="4 5" key="1">
    <citation type="submission" date="2015-10" db="EMBL/GenBank/DDBJ databases">
        <title>Corynebacteirum lowii and Corynebacterium oculi species nova, derived from human clinical disease and and emended description of Corynebacterium mastiditis.</title>
        <authorList>
            <person name="Bernard K."/>
            <person name="Pacheco A.L."/>
            <person name="Mcdougall C."/>
            <person name="Burtx T."/>
            <person name="Weibe D."/>
            <person name="Tyler S."/>
            <person name="Olson A.B."/>
            <person name="Cnockaert M."/>
            <person name="Eguchi H."/>
            <person name="Kuwahara T."/>
            <person name="Nakayama-Imaohji H."/>
            <person name="Boudewijins M."/>
            <person name="Van Hoecke F."/>
            <person name="Bernier A.-M."/>
            <person name="Vandamme P."/>
        </authorList>
    </citation>
    <scope>NUCLEOTIDE SEQUENCE [LARGE SCALE GENOMIC DNA]</scope>
    <source>
        <strain evidence="4 5">NML 130206</strain>
    </source>
</reference>
<dbReference type="Gene3D" id="1.10.10.10">
    <property type="entry name" value="Winged helix-like DNA-binding domain superfamily/Winged helix DNA-binding domain"/>
    <property type="match status" value="1"/>
</dbReference>
<name>A0A0Q0ZA89_9CORY</name>
<dbReference type="SMART" id="SM01134">
    <property type="entry name" value="DeoRC"/>
    <property type="match status" value="1"/>
</dbReference>
<dbReference type="SUPFAM" id="SSF46785">
    <property type="entry name" value="Winged helix' DNA-binding domain"/>
    <property type="match status" value="1"/>
</dbReference>
<dbReference type="AlphaFoldDB" id="A0A0Q0ZA89"/>
<dbReference type="PATRIC" id="fig|1544413.3.peg.955"/>
<sequence length="286" mass="29888">MEQPVGGPEVRRAAIVEHLVATGTGTARLDTLAQHFEVSTMTIHRDLDVLAEEGKVERVRGGVRLVGQPFTERDVAVRRVANAEVKTALARVSVGLLEEGEVLALDDSTTVAALAPFLPGLAPGAVMTHSLSLLGELSRTLADTPLIGLGGRYVSTTDSFLGPATCEQMAGLSADVSLVSTTSLRAGGLYHPDEEAARTKTACVGLGQRAILLCDSSKAGAAGVHFVARFEDFDEIVVDCHMAPDTLARMEESGARLHVVDAPEPACGAGRGPTCGVEAESPGRER</sequence>
<evidence type="ECO:0000256" key="2">
    <source>
        <dbReference type="ARBA" id="ARBA00023163"/>
    </source>
</evidence>
<dbReference type="Proteomes" id="UP000050488">
    <property type="component" value="Unassembled WGS sequence"/>
</dbReference>
<evidence type="ECO:0000259" key="3">
    <source>
        <dbReference type="PROSITE" id="PS51000"/>
    </source>
</evidence>
<keyword evidence="5" id="KW-1185">Reference proteome</keyword>
<dbReference type="RefSeq" id="WP_069724568.1">
    <property type="nucleotide sequence ID" value="NZ_JAUSQY010000001.1"/>
</dbReference>
<dbReference type="InterPro" id="IPR037171">
    <property type="entry name" value="NagB/RpiA_transferase-like"/>
</dbReference>
<keyword evidence="2" id="KW-0804">Transcription</keyword>
<dbReference type="InterPro" id="IPR014036">
    <property type="entry name" value="DeoR-like_C"/>
</dbReference>
<evidence type="ECO:0000313" key="5">
    <source>
        <dbReference type="Proteomes" id="UP000050488"/>
    </source>
</evidence>
<gene>
    <name evidence="4" type="primary">srlR</name>
    <name evidence="4" type="ORF">Clow_00951</name>
</gene>
<dbReference type="SMART" id="SM00420">
    <property type="entry name" value="HTH_DEOR"/>
    <property type="match status" value="1"/>
</dbReference>
<protein>
    <submittedName>
        <fullName evidence="4">Glucitol operon repressor</fullName>
    </submittedName>
</protein>
<proteinExistence type="predicted"/>
<dbReference type="InterPro" id="IPR050313">
    <property type="entry name" value="Carb_Metab_HTH_regulators"/>
</dbReference>
<organism evidence="4 5">
    <name type="scientific">Corynebacterium lowii</name>
    <dbReference type="NCBI Taxonomy" id="1544413"/>
    <lineage>
        <taxon>Bacteria</taxon>
        <taxon>Bacillati</taxon>
        <taxon>Actinomycetota</taxon>
        <taxon>Actinomycetes</taxon>
        <taxon>Mycobacteriales</taxon>
        <taxon>Corynebacteriaceae</taxon>
        <taxon>Corynebacterium</taxon>
    </lineage>
</organism>
<keyword evidence="1" id="KW-0805">Transcription regulation</keyword>
<evidence type="ECO:0000256" key="1">
    <source>
        <dbReference type="ARBA" id="ARBA00023015"/>
    </source>
</evidence>
<comment type="caution">
    <text evidence="4">The sequence shown here is derived from an EMBL/GenBank/DDBJ whole genome shotgun (WGS) entry which is preliminary data.</text>
</comment>
<accession>A0A0Q0ZA89</accession>
<dbReference type="EMBL" id="LKEV01000002">
    <property type="protein sequence ID" value="KQB86743.1"/>
    <property type="molecule type" value="Genomic_DNA"/>
</dbReference>
<dbReference type="PANTHER" id="PTHR30363">
    <property type="entry name" value="HTH-TYPE TRANSCRIPTIONAL REGULATOR SRLR-RELATED"/>
    <property type="match status" value="1"/>
</dbReference>
<dbReference type="InterPro" id="IPR001034">
    <property type="entry name" value="DeoR_HTH"/>
</dbReference>
<dbReference type="SUPFAM" id="SSF100950">
    <property type="entry name" value="NagB/RpiA/CoA transferase-like"/>
    <property type="match status" value="1"/>
</dbReference>
<dbReference type="PRINTS" id="PR00037">
    <property type="entry name" value="HTHLACR"/>
</dbReference>
<evidence type="ECO:0000313" key="4">
    <source>
        <dbReference type="EMBL" id="KQB86743.1"/>
    </source>
</evidence>
<feature type="domain" description="HTH deoR-type" evidence="3">
    <location>
        <begin position="8"/>
        <end position="65"/>
    </location>
</feature>
<dbReference type="Pfam" id="PF00455">
    <property type="entry name" value="DeoRC"/>
    <property type="match status" value="1"/>
</dbReference>
<dbReference type="PROSITE" id="PS51000">
    <property type="entry name" value="HTH_DEOR_2"/>
    <property type="match status" value="1"/>
</dbReference>
<dbReference type="STRING" id="1544413.Clow_00951"/>
<dbReference type="InterPro" id="IPR036390">
    <property type="entry name" value="WH_DNA-bd_sf"/>
</dbReference>